<dbReference type="PROSITE" id="PS00086">
    <property type="entry name" value="CYTOCHROME_P450"/>
    <property type="match status" value="1"/>
</dbReference>
<keyword evidence="10" id="KW-0496">Mitochondrion</keyword>
<dbReference type="PRINTS" id="PR00385">
    <property type="entry name" value="P450"/>
</dbReference>
<comment type="subcellular location">
    <subcellularLocation>
        <location evidence="2">Mitochondrion</location>
    </subcellularLocation>
</comment>
<dbReference type="InterPro" id="IPR036396">
    <property type="entry name" value="Cyt_P450_sf"/>
</dbReference>
<dbReference type="OMA" id="VLMINTH"/>
<dbReference type="KEGG" id="ocu:100347441"/>
<dbReference type="AlphaFoldDB" id="G1SMU5"/>
<dbReference type="SUPFAM" id="SSF48264">
    <property type="entry name" value="Cytochrome P450"/>
    <property type="match status" value="1"/>
</dbReference>
<dbReference type="GO" id="GO:0071375">
    <property type="term" value="P:cellular response to peptide hormone stimulus"/>
    <property type="evidence" value="ECO:0007669"/>
    <property type="project" value="TreeGrafter"/>
</dbReference>
<comment type="similarity">
    <text evidence="3 12">Belongs to the cytochrome P450 family.</text>
</comment>
<evidence type="ECO:0000256" key="8">
    <source>
        <dbReference type="ARBA" id="ARBA00023004"/>
    </source>
</evidence>
<dbReference type="PRINTS" id="PR00463">
    <property type="entry name" value="EP450I"/>
</dbReference>
<feature type="region of interest" description="Disordered" evidence="13">
    <location>
        <begin position="113"/>
        <end position="135"/>
    </location>
</feature>
<proteinExistence type="inferred from homology"/>
<dbReference type="InterPro" id="IPR017972">
    <property type="entry name" value="Cyt_P450_CS"/>
</dbReference>
<dbReference type="GO" id="GO:0006700">
    <property type="term" value="P:C21-steroid hormone biosynthetic process"/>
    <property type="evidence" value="ECO:0007669"/>
    <property type="project" value="TreeGrafter"/>
</dbReference>
<organism evidence="14 15">
    <name type="scientific">Oryctolagus cuniculus</name>
    <name type="common">Rabbit</name>
    <dbReference type="NCBI Taxonomy" id="9986"/>
    <lineage>
        <taxon>Eukaryota</taxon>
        <taxon>Metazoa</taxon>
        <taxon>Chordata</taxon>
        <taxon>Craniata</taxon>
        <taxon>Vertebrata</taxon>
        <taxon>Euteleostomi</taxon>
        <taxon>Mammalia</taxon>
        <taxon>Eutheria</taxon>
        <taxon>Euarchontoglires</taxon>
        <taxon>Glires</taxon>
        <taxon>Lagomorpha</taxon>
        <taxon>Leporidae</taxon>
        <taxon>Oryctolagus</taxon>
    </lineage>
</organism>
<keyword evidence="5 11" id="KW-0479">Metal-binding</keyword>
<dbReference type="PaxDb" id="9986-ENSOCUP00000004268"/>
<dbReference type="GO" id="GO:0001649">
    <property type="term" value="P:osteoblast differentiation"/>
    <property type="evidence" value="ECO:0007669"/>
    <property type="project" value="Ensembl"/>
</dbReference>
<dbReference type="PANTHER" id="PTHR24279">
    <property type="entry name" value="CYTOCHROME P450"/>
    <property type="match status" value="1"/>
</dbReference>
<dbReference type="FunFam" id="1.10.630.10:FF:000006">
    <property type="entry name" value="Cytochrome P450 302a1, mitochondrial"/>
    <property type="match status" value="1"/>
</dbReference>
<evidence type="ECO:0000256" key="6">
    <source>
        <dbReference type="ARBA" id="ARBA00022946"/>
    </source>
</evidence>
<dbReference type="GO" id="GO:0033280">
    <property type="term" value="P:response to vitamin D"/>
    <property type="evidence" value="ECO:0007669"/>
    <property type="project" value="Ensembl"/>
</dbReference>
<name>G1SMU5_RABIT</name>
<dbReference type="GO" id="GO:0030342">
    <property type="term" value="F:1-alpha,25-dihydroxyvitamin D3 24-hydroxylase activity"/>
    <property type="evidence" value="ECO:0007669"/>
    <property type="project" value="Ensembl"/>
</dbReference>
<keyword evidence="15" id="KW-1185">Reference proteome</keyword>
<dbReference type="HOGENOM" id="CLU_001570_28_1_1"/>
<dbReference type="GO" id="GO:0042369">
    <property type="term" value="P:vitamin D catabolic process"/>
    <property type="evidence" value="ECO:0007669"/>
    <property type="project" value="Ensembl"/>
</dbReference>
<dbReference type="CDD" id="cd20645">
    <property type="entry name" value="CYP24A1"/>
    <property type="match status" value="1"/>
</dbReference>
<dbReference type="GO" id="GO:0062180">
    <property type="term" value="F:25-hydroxycholecalciferol-23-hydroxylase activity"/>
    <property type="evidence" value="ECO:0007669"/>
    <property type="project" value="Ensembl"/>
</dbReference>
<gene>
    <name evidence="14" type="primary">CYP24A1</name>
</gene>
<evidence type="ECO:0000256" key="11">
    <source>
        <dbReference type="PIRSR" id="PIRSR602401-1"/>
    </source>
</evidence>
<keyword evidence="6" id="KW-0809">Transit peptide</keyword>
<evidence type="ECO:0000256" key="7">
    <source>
        <dbReference type="ARBA" id="ARBA00023002"/>
    </source>
</evidence>
<keyword evidence="9 12" id="KW-0503">Monooxygenase</keyword>
<dbReference type="SMR" id="G1SMU5"/>
<evidence type="ECO:0000256" key="2">
    <source>
        <dbReference type="ARBA" id="ARBA00004173"/>
    </source>
</evidence>
<dbReference type="GO" id="GO:0008403">
    <property type="term" value="F:25-hydroxycholecalciferol-24-hydroxylase activity"/>
    <property type="evidence" value="ECO:0007669"/>
    <property type="project" value="Ensembl"/>
</dbReference>
<reference evidence="14" key="3">
    <citation type="submission" date="2025-09" db="UniProtKB">
        <authorList>
            <consortium name="Ensembl"/>
        </authorList>
    </citation>
    <scope>IDENTIFICATION</scope>
    <source>
        <strain evidence="14">Thorbecke</strain>
    </source>
</reference>
<dbReference type="GeneTree" id="ENSGT00950000182905"/>
<dbReference type="Bgee" id="ENSOCUG00000004935">
    <property type="expression patterns" value="Expressed in adult mammalian kidney and 3 other cell types or tissues"/>
</dbReference>
<evidence type="ECO:0000256" key="13">
    <source>
        <dbReference type="SAM" id="MobiDB-lite"/>
    </source>
</evidence>
<reference evidence="14" key="2">
    <citation type="submission" date="2025-08" db="UniProtKB">
        <authorList>
            <consortium name="Ensembl"/>
        </authorList>
    </citation>
    <scope>IDENTIFICATION</scope>
    <source>
        <strain evidence="14">Thorbecke</strain>
    </source>
</reference>
<dbReference type="InterPro" id="IPR050479">
    <property type="entry name" value="CYP11_CYP27_families"/>
</dbReference>
<dbReference type="InterPro" id="IPR001128">
    <property type="entry name" value="Cyt_P450"/>
</dbReference>
<dbReference type="GO" id="GO:0005743">
    <property type="term" value="C:mitochondrial inner membrane"/>
    <property type="evidence" value="ECO:0007669"/>
    <property type="project" value="TreeGrafter"/>
</dbReference>
<keyword evidence="4 11" id="KW-0349">Heme</keyword>
<evidence type="ECO:0000256" key="12">
    <source>
        <dbReference type="RuleBase" id="RU000461"/>
    </source>
</evidence>
<keyword evidence="8 11" id="KW-0408">Iron</keyword>
<dbReference type="InParanoid" id="G1SMU5"/>
<keyword evidence="7 12" id="KW-0560">Oxidoreductase</keyword>
<dbReference type="InterPro" id="IPR002401">
    <property type="entry name" value="Cyt_P450_E_grp-I"/>
</dbReference>
<dbReference type="GO" id="GO:0030343">
    <property type="term" value="F:vitamin D3 25-hydroxylase activity"/>
    <property type="evidence" value="ECO:0007669"/>
    <property type="project" value="Ensembl"/>
</dbReference>
<dbReference type="eggNOG" id="KOG0159">
    <property type="taxonomic scope" value="Eukaryota"/>
</dbReference>
<sequence>MGARRATGGNGGTSSIASTLLATARQIVEVRLAESPEDPQSSLCSPERHQTPATLLQALKPQQAGTCAPRQLHSAALPSIFTEVLPAPRPSSVPSVTPAGSLCLSFPDLSRPQISPAPPRISPSTRPVSRPVMSSPIGNSRSLAAFLRQLSGLGQPPRSVTSAACGPPEPPEVPLCPLGARGETQDAAALPGPTNWPLLGSLLEILWKGGLKKQHDTLAGYHRKYGEIFRMKLGSFDSVHLGSPGLLEALYRTESAYPQRLEIKPWKAYRDYRKEGYGLLILEGKDWQRVRSAFQKKLMKPAEVMKLDAKINEVLADFMGRMDELCDERGHIGDLYGELNKWSFESICLVLYEKRFGLLQKNARDDALNFIAAIKTMMSTFGRMMVTPVELHRSLNTKIWQAHTLAWDTIFRSVKSCVDNRLEKYSQQPSADFLCDIYHRSQLSKKELYAAVTELQLAAVETTANSLMWVLYNLSRHPQVQQELLKEIQRVLPGHRVPRAEDLSNLPYLKACLKESMRLTPTVPFTTRTLDKATVLGEYALPKGTVLMLNTQVLGSSEDNFEDSQQFRPERWLQDRKKINPFAHLPFGVGKRMCIGRRLAELQLHLALCWIVRKYAIVATDNEPVERLHLGIMVPGRELPIAFCQR</sequence>
<evidence type="ECO:0000313" key="15">
    <source>
        <dbReference type="Proteomes" id="UP000001811"/>
    </source>
</evidence>
<comment type="cofactor">
    <cofactor evidence="1 11">
        <name>heme</name>
        <dbReference type="ChEBI" id="CHEBI:30413"/>
    </cofactor>
</comment>
<evidence type="ECO:0000256" key="9">
    <source>
        <dbReference type="ARBA" id="ARBA00023033"/>
    </source>
</evidence>
<evidence type="ECO:0000256" key="1">
    <source>
        <dbReference type="ARBA" id="ARBA00001971"/>
    </source>
</evidence>
<dbReference type="GO" id="GO:0062181">
    <property type="term" value="F:1-alpha,25-dihydroxyvitamin D3 23-hydroxylase activity"/>
    <property type="evidence" value="ECO:0007669"/>
    <property type="project" value="Ensembl"/>
</dbReference>
<evidence type="ECO:0000313" key="14">
    <source>
        <dbReference type="Ensembl" id="ENSOCUP00000004268.3"/>
    </source>
</evidence>
<dbReference type="GO" id="GO:0008203">
    <property type="term" value="P:cholesterol metabolic process"/>
    <property type="evidence" value="ECO:0007669"/>
    <property type="project" value="TreeGrafter"/>
</dbReference>
<protein>
    <submittedName>
        <fullName evidence="14">Cytochrome P450 family 24 subfamily A member 1</fullName>
    </submittedName>
</protein>
<dbReference type="STRING" id="9986.ENSOCUP00000004268"/>
<evidence type="ECO:0000256" key="5">
    <source>
        <dbReference type="ARBA" id="ARBA00022723"/>
    </source>
</evidence>
<dbReference type="OrthoDB" id="3945418at2759"/>
<dbReference type="FunCoup" id="G1SMU5">
    <property type="interactions" value="447"/>
</dbReference>
<dbReference type="GO" id="GO:0020037">
    <property type="term" value="F:heme binding"/>
    <property type="evidence" value="ECO:0007669"/>
    <property type="project" value="InterPro"/>
</dbReference>
<reference evidence="14 15" key="1">
    <citation type="journal article" date="2011" name="Nature">
        <title>A high-resolution map of human evolutionary constraint using 29 mammals.</title>
        <authorList>
            <person name="Lindblad-Toh K."/>
            <person name="Garber M."/>
            <person name="Zuk O."/>
            <person name="Lin M.F."/>
            <person name="Parker B.J."/>
            <person name="Washietl S."/>
            <person name="Kheradpour P."/>
            <person name="Ernst J."/>
            <person name="Jordan G."/>
            <person name="Mauceli E."/>
            <person name="Ward L.D."/>
            <person name="Lowe C.B."/>
            <person name="Holloway A.K."/>
            <person name="Clamp M."/>
            <person name="Gnerre S."/>
            <person name="Alfoldi J."/>
            <person name="Beal K."/>
            <person name="Chang J."/>
            <person name="Clawson H."/>
            <person name="Cuff J."/>
            <person name="Di Palma F."/>
            <person name="Fitzgerald S."/>
            <person name="Flicek P."/>
            <person name="Guttman M."/>
            <person name="Hubisz M.J."/>
            <person name="Jaffe D.B."/>
            <person name="Jungreis I."/>
            <person name="Kent W.J."/>
            <person name="Kostka D."/>
            <person name="Lara M."/>
            <person name="Martins A.L."/>
            <person name="Massingham T."/>
            <person name="Moltke I."/>
            <person name="Raney B.J."/>
            <person name="Rasmussen M.D."/>
            <person name="Robinson J."/>
            <person name="Stark A."/>
            <person name="Vilella A.J."/>
            <person name="Wen J."/>
            <person name="Xie X."/>
            <person name="Zody M.C."/>
            <person name="Baldwin J."/>
            <person name="Bloom T."/>
            <person name="Chin C.W."/>
            <person name="Heiman D."/>
            <person name="Nicol R."/>
            <person name="Nusbaum C."/>
            <person name="Young S."/>
            <person name="Wilkinson J."/>
            <person name="Worley K.C."/>
            <person name="Kovar C.L."/>
            <person name="Muzny D.M."/>
            <person name="Gibbs R.A."/>
            <person name="Cree A."/>
            <person name="Dihn H.H."/>
            <person name="Fowler G."/>
            <person name="Jhangiani S."/>
            <person name="Joshi V."/>
            <person name="Lee S."/>
            <person name="Lewis L.R."/>
            <person name="Nazareth L.V."/>
            <person name="Okwuonu G."/>
            <person name="Santibanez J."/>
            <person name="Warren W.C."/>
            <person name="Mardis E.R."/>
            <person name="Weinstock G.M."/>
            <person name="Wilson R.K."/>
            <person name="Delehaunty K."/>
            <person name="Dooling D."/>
            <person name="Fronik C."/>
            <person name="Fulton L."/>
            <person name="Fulton B."/>
            <person name="Graves T."/>
            <person name="Minx P."/>
            <person name="Sodergren E."/>
            <person name="Birney E."/>
            <person name="Margulies E.H."/>
            <person name="Herrero J."/>
            <person name="Green E.D."/>
            <person name="Haussler D."/>
            <person name="Siepel A."/>
            <person name="Goldman N."/>
            <person name="Pollard K.S."/>
            <person name="Pedersen J.S."/>
            <person name="Lander E.S."/>
            <person name="Kellis M."/>
        </authorList>
    </citation>
    <scope>NUCLEOTIDE SEQUENCE [LARGE SCALE GENOMIC DNA]</scope>
    <source>
        <strain evidence="15">Thorbecke</strain>
    </source>
</reference>
<dbReference type="GO" id="GO:0006704">
    <property type="term" value="P:glucocorticoid biosynthetic process"/>
    <property type="evidence" value="ECO:0007669"/>
    <property type="project" value="TreeGrafter"/>
</dbReference>
<dbReference type="GO" id="GO:0005506">
    <property type="term" value="F:iron ion binding"/>
    <property type="evidence" value="ECO:0007669"/>
    <property type="project" value="InterPro"/>
</dbReference>
<evidence type="ECO:0000256" key="3">
    <source>
        <dbReference type="ARBA" id="ARBA00010617"/>
    </source>
</evidence>
<evidence type="ECO:0000256" key="4">
    <source>
        <dbReference type="ARBA" id="ARBA00022617"/>
    </source>
</evidence>
<dbReference type="CTD" id="1591"/>
<evidence type="ECO:0000256" key="10">
    <source>
        <dbReference type="ARBA" id="ARBA00023128"/>
    </source>
</evidence>
<dbReference type="GeneID" id="100347441"/>
<dbReference type="GO" id="GO:0034650">
    <property type="term" value="P:cortisol metabolic process"/>
    <property type="evidence" value="ECO:0007669"/>
    <property type="project" value="TreeGrafter"/>
</dbReference>
<accession>G1SMU5</accession>
<dbReference type="PANTHER" id="PTHR24279:SF125">
    <property type="entry name" value="CYTOCHROME P450 FAMILY 24 SUBFAMILY A MEMBER 1"/>
    <property type="match status" value="1"/>
</dbReference>
<feature type="binding site" description="axial binding residue" evidence="11">
    <location>
        <position position="594"/>
    </location>
    <ligand>
        <name>heme</name>
        <dbReference type="ChEBI" id="CHEBI:30413"/>
    </ligand>
    <ligandPart>
        <name>Fe</name>
        <dbReference type="ChEBI" id="CHEBI:18248"/>
    </ligandPart>
</feature>
<dbReference type="Ensembl" id="ENSOCUT00000004935.4">
    <property type="protein sequence ID" value="ENSOCUP00000004268.3"/>
    <property type="gene ID" value="ENSOCUG00000004935.4"/>
</dbReference>
<dbReference type="Pfam" id="PF00067">
    <property type="entry name" value="p450"/>
    <property type="match status" value="1"/>
</dbReference>
<dbReference type="Proteomes" id="UP000001811">
    <property type="component" value="Unplaced"/>
</dbReference>
<dbReference type="Gene3D" id="1.10.630.10">
    <property type="entry name" value="Cytochrome P450"/>
    <property type="match status" value="1"/>
</dbReference>